<proteinExistence type="predicted"/>
<dbReference type="RefSeq" id="WP_186813402.1">
    <property type="nucleotide sequence ID" value="NZ_BJUB01000008.1"/>
</dbReference>
<reference evidence="2 3" key="1">
    <citation type="submission" date="2019-07" db="EMBL/GenBank/DDBJ databases">
        <title>Whole genome shotgun sequence of Cellulomonas xylanilytica NBRC 101102.</title>
        <authorList>
            <person name="Hosoyama A."/>
            <person name="Uohara A."/>
            <person name="Ohji S."/>
            <person name="Ichikawa N."/>
        </authorList>
    </citation>
    <scope>NUCLEOTIDE SEQUENCE [LARGE SCALE GENOMIC DNA]</scope>
    <source>
        <strain evidence="2 3">NBRC 101102</strain>
    </source>
</reference>
<evidence type="ECO:0000256" key="1">
    <source>
        <dbReference type="SAM" id="Phobius"/>
    </source>
</evidence>
<keyword evidence="3" id="KW-1185">Reference proteome</keyword>
<name>A0A510V5C2_9CELL</name>
<feature type="transmembrane region" description="Helical" evidence="1">
    <location>
        <begin position="20"/>
        <end position="51"/>
    </location>
</feature>
<accession>A0A510V5C2</accession>
<comment type="caution">
    <text evidence="2">The sequence shown here is derived from an EMBL/GenBank/DDBJ whole genome shotgun (WGS) entry which is preliminary data.</text>
</comment>
<organism evidence="2 3">
    <name type="scientific">Cellulomonas xylanilytica</name>
    <dbReference type="NCBI Taxonomy" id="233583"/>
    <lineage>
        <taxon>Bacteria</taxon>
        <taxon>Bacillati</taxon>
        <taxon>Actinomycetota</taxon>
        <taxon>Actinomycetes</taxon>
        <taxon>Micrococcales</taxon>
        <taxon>Cellulomonadaceae</taxon>
        <taxon>Cellulomonas</taxon>
    </lineage>
</organism>
<keyword evidence="1" id="KW-1133">Transmembrane helix</keyword>
<keyword evidence="1" id="KW-0472">Membrane</keyword>
<evidence type="ECO:0000313" key="2">
    <source>
        <dbReference type="EMBL" id="GEK22064.1"/>
    </source>
</evidence>
<sequence length="55" mass="5379">MTALPHHHPAPAEHDVRSLGAVVASAVVLVALLVGAAGILGSVVDLAGWALSSSS</sequence>
<evidence type="ECO:0000313" key="3">
    <source>
        <dbReference type="Proteomes" id="UP000321118"/>
    </source>
</evidence>
<keyword evidence="1" id="KW-0812">Transmembrane</keyword>
<gene>
    <name evidence="2" type="ORF">CXY01_25840</name>
</gene>
<dbReference type="EMBL" id="BJUB01000008">
    <property type="protein sequence ID" value="GEK22064.1"/>
    <property type="molecule type" value="Genomic_DNA"/>
</dbReference>
<protein>
    <submittedName>
        <fullName evidence="2">Uncharacterized protein</fullName>
    </submittedName>
</protein>
<dbReference type="AlphaFoldDB" id="A0A510V5C2"/>
<dbReference type="Proteomes" id="UP000321118">
    <property type="component" value="Unassembled WGS sequence"/>
</dbReference>